<proteinExistence type="predicted"/>
<dbReference type="Proteomes" id="UP000028547">
    <property type="component" value="Unassembled WGS sequence"/>
</dbReference>
<evidence type="ECO:0000256" key="1">
    <source>
        <dbReference type="SAM" id="SignalP"/>
    </source>
</evidence>
<name>A0A084STV3_9BACT</name>
<evidence type="ECO:0008006" key="4">
    <source>
        <dbReference type="Google" id="ProtNLM"/>
    </source>
</evidence>
<feature type="chain" id="PRO_5001781703" description="Lipoprotein" evidence="1">
    <location>
        <begin position="26"/>
        <end position="244"/>
    </location>
</feature>
<protein>
    <recommendedName>
        <fullName evidence="4">Lipoprotein</fullName>
    </recommendedName>
</protein>
<dbReference type="PROSITE" id="PS51257">
    <property type="entry name" value="PROKAR_LIPOPROTEIN"/>
    <property type="match status" value="1"/>
</dbReference>
<sequence length="244" mass="25276">MKMTMRNVCGALVGLSLAACGPALEEEQGTSQQEASLEAGCTALGASISSHSCLHSNNPADHLSVTATSGLTGSTPSINSSHKQYDVTLPSGATGTVKFRPATAGSWAFFRTQGNTLTVKDGATTLSPALTHGISVSGCGLVTVTVYDLTSTTTDYQVDLGTASGNLVGVVAERVEDYRVRYYQDADNDTWGNSSVSVLTACVPPADYITQRYDCNDANASINPSATEITGNSVDENCNGSLTN</sequence>
<organism evidence="2 3">
    <name type="scientific">Archangium violaceum Cb vi76</name>
    <dbReference type="NCBI Taxonomy" id="1406225"/>
    <lineage>
        <taxon>Bacteria</taxon>
        <taxon>Pseudomonadati</taxon>
        <taxon>Myxococcota</taxon>
        <taxon>Myxococcia</taxon>
        <taxon>Myxococcales</taxon>
        <taxon>Cystobacterineae</taxon>
        <taxon>Archangiaceae</taxon>
        <taxon>Archangium</taxon>
    </lineage>
</organism>
<evidence type="ECO:0000313" key="3">
    <source>
        <dbReference type="Proteomes" id="UP000028547"/>
    </source>
</evidence>
<gene>
    <name evidence="2" type="ORF">Q664_18810</name>
</gene>
<dbReference type="InterPro" id="IPR021655">
    <property type="entry name" value="Put_metal-bd"/>
</dbReference>
<feature type="signal peptide" evidence="1">
    <location>
        <begin position="1"/>
        <end position="25"/>
    </location>
</feature>
<dbReference type="EMBL" id="JPMI01000123">
    <property type="protein sequence ID" value="KFA91888.1"/>
    <property type="molecule type" value="Genomic_DNA"/>
</dbReference>
<evidence type="ECO:0000313" key="2">
    <source>
        <dbReference type="EMBL" id="KFA91888.1"/>
    </source>
</evidence>
<dbReference type="RefSeq" id="WP_043396899.1">
    <property type="nucleotide sequence ID" value="NZ_JPMI01000123.1"/>
</dbReference>
<dbReference type="AlphaFoldDB" id="A0A084STV3"/>
<reference evidence="2 3" key="1">
    <citation type="submission" date="2014-07" db="EMBL/GenBank/DDBJ databases">
        <title>Draft Genome Sequence of Gephyronic Acid Producer, Cystobacter violaceus Strain Cb vi76.</title>
        <authorList>
            <person name="Stevens D.C."/>
            <person name="Young J."/>
            <person name="Carmichael R."/>
            <person name="Tan J."/>
            <person name="Taylor R.E."/>
        </authorList>
    </citation>
    <scope>NUCLEOTIDE SEQUENCE [LARGE SCALE GENOMIC DNA]</scope>
    <source>
        <strain evidence="2 3">Cb vi76</strain>
    </source>
</reference>
<comment type="caution">
    <text evidence="2">The sequence shown here is derived from an EMBL/GenBank/DDBJ whole genome shotgun (WGS) entry which is preliminary data.</text>
</comment>
<accession>A0A084STV3</accession>
<dbReference type="Pfam" id="PF11617">
    <property type="entry name" value="Cu-binding_MopE"/>
    <property type="match status" value="1"/>
</dbReference>
<keyword evidence="1" id="KW-0732">Signal</keyword>